<reference evidence="3" key="1">
    <citation type="submission" date="2017-09" db="EMBL/GenBank/DDBJ databases">
        <title>Depth-based differentiation of microbial function through sediment-hosted aquifers and enrichment of novel symbionts in the deep terrestrial subsurface.</title>
        <authorList>
            <person name="Probst A.J."/>
            <person name="Ladd B."/>
            <person name="Jarett J.K."/>
            <person name="Geller-Mcgrath D.E."/>
            <person name="Sieber C.M.K."/>
            <person name="Emerson J.B."/>
            <person name="Anantharaman K."/>
            <person name="Thomas B.C."/>
            <person name="Malmstrom R."/>
            <person name="Stieglmeier M."/>
            <person name="Klingl A."/>
            <person name="Woyke T."/>
            <person name="Ryan C.M."/>
            <person name="Banfield J.F."/>
        </authorList>
    </citation>
    <scope>NUCLEOTIDE SEQUENCE [LARGE SCALE GENOMIC DNA]</scope>
</reference>
<dbReference type="Pfam" id="PF18895">
    <property type="entry name" value="T4SS_pilin"/>
    <property type="match status" value="1"/>
</dbReference>
<keyword evidence="1" id="KW-1133">Transmembrane helix</keyword>
<dbReference type="Proteomes" id="UP000231183">
    <property type="component" value="Unassembled WGS sequence"/>
</dbReference>
<evidence type="ECO:0000313" key="2">
    <source>
        <dbReference type="EMBL" id="PIT87028.1"/>
    </source>
</evidence>
<dbReference type="AlphaFoldDB" id="A0A2M6W2L5"/>
<name>A0A2M6W2L5_9BACT</name>
<dbReference type="InterPro" id="IPR043993">
    <property type="entry name" value="T4SS_pilin"/>
</dbReference>
<evidence type="ECO:0000256" key="1">
    <source>
        <dbReference type="SAM" id="Phobius"/>
    </source>
</evidence>
<sequence length="146" mass="15742">MKFKVLIIGLFLFIFSLVIAHSALAWDFGIDAAVKGAGFQNVKGSNDLYGLIATSVKIFLSLLAVLFFAMMMYGGFRWLTSRGKEELIEKAKEAIIAAVIGMIVVIMSYAIANFVLSNLSSSSATSTTFISPSIDKTPVLGYIVNA</sequence>
<comment type="caution">
    <text evidence="2">The sequence shown here is derived from an EMBL/GenBank/DDBJ whole genome shotgun (WGS) entry which is preliminary data.</text>
</comment>
<organism evidence="2 3">
    <name type="scientific">Candidatus Magasanikbacteria bacterium CG10_big_fil_rev_8_21_14_0_10_40_10</name>
    <dbReference type="NCBI Taxonomy" id="1974648"/>
    <lineage>
        <taxon>Bacteria</taxon>
        <taxon>Candidatus Magasanikiibacteriota</taxon>
    </lineage>
</organism>
<feature type="transmembrane region" description="Helical" evidence="1">
    <location>
        <begin position="49"/>
        <end position="73"/>
    </location>
</feature>
<keyword evidence="1" id="KW-0812">Transmembrane</keyword>
<gene>
    <name evidence="2" type="ORF">COU31_05060</name>
</gene>
<keyword evidence="1" id="KW-0472">Membrane</keyword>
<protein>
    <submittedName>
        <fullName evidence="2">Uncharacterized protein</fullName>
    </submittedName>
</protein>
<evidence type="ECO:0000313" key="3">
    <source>
        <dbReference type="Proteomes" id="UP000231183"/>
    </source>
</evidence>
<dbReference type="EMBL" id="PFBX01000055">
    <property type="protein sequence ID" value="PIT87028.1"/>
    <property type="molecule type" value="Genomic_DNA"/>
</dbReference>
<feature type="transmembrane region" description="Helical" evidence="1">
    <location>
        <begin position="94"/>
        <end position="116"/>
    </location>
</feature>
<accession>A0A2M6W2L5</accession>
<proteinExistence type="predicted"/>